<evidence type="ECO:0000256" key="2">
    <source>
        <dbReference type="ARBA" id="ARBA00004141"/>
    </source>
</evidence>
<feature type="transmembrane region" description="Helical" evidence="11">
    <location>
        <begin position="222"/>
        <end position="239"/>
    </location>
</feature>
<evidence type="ECO:0000313" key="14">
    <source>
        <dbReference type="Proteomes" id="UP001274571"/>
    </source>
</evidence>
<keyword evidence="7" id="KW-0862">Zinc</keyword>
<evidence type="ECO:0000256" key="5">
    <source>
        <dbReference type="ARBA" id="ARBA00022692"/>
    </source>
</evidence>
<dbReference type="InterPro" id="IPR008915">
    <property type="entry name" value="Peptidase_M50"/>
</dbReference>
<evidence type="ECO:0000256" key="7">
    <source>
        <dbReference type="ARBA" id="ARBA00022833"/>
    </source>
</evidence>
<gene>
    <name evidence="13" type="ORF">SOH20_25980</name>
</gene>
<dbReference type="PANTHER" id="PTHR42837">
    <property type="entry name" value="REGULATOR OF SIGMA-E PROTEASE RSEP"/>
    <property type="match status" value="1"/>
</dbReference>
<dbReference type="InterPro" id="IPR004387">
    <property type="entry name" value="Pept_M50_Zn"/>
</dbReference>
<dbReference type="GO" id="GO:0006508">
    <property type="term" value="P:proteolysis"/>
    <property type="evidence" value="ECO:0007669"/>
    <property type="project" value="UniProtKB-KW"/>
</dbReference>
<dbReference type="Proteomes" id="UP001274571">
    <property type="component" value="Unassembled WGS sequence"/>
</dbReference>
<organism evidence="13 14">
    <name type="scientific">Bacillus thuringiensis</name>
    <dbReference type="NCBI Taxonomy" id="1428"/>
    <lineage>
        <taxon>Bacteria</taxon>
        <taxon>Bacillati</taxon>
        <taxon>Bacillota</taxon>
        <taxon>Bacilli</taxon>
        <taxon>Bacillales</taxon>
        <taxon>Bacillaceae</taxon>
        <taxon>Bacillus</taxon>
        <taxon>Bacillus cereus group</taxon>
    </lineage>
</organism>
<dbReference type="GO" id="GO:0016020">
    <property type="term" value="C:membrane"/>
    <property type="evidence" value="ECO:0007669"/>
    <property type="project" value="UniProtKB-SubCell"/>
</dbReference>
<feature type="transmembrane region" description="Helical" evidence="11">
    <location>
        <begin position="145"/>
        <end position="167"/>
    </location>
</feature>
<dbReference type="GO" id="GO:0004222">
    <property type="term" value="F:metalloendopeptidase activity"/>
    <property type="evidence" value="ECO:0007669"/>
    <property type="project" value="InterPro"/>
</dbReference>
<keyword evidence="8 11" id="KW-1133">Transmembrane helix</keyword>
<dbReference type="AlphaFoldDB" id="A0AAW9GQ81"/>
<evidence type="ECO:0000256" key="9">
    <source>
        <dbReference type="ARBA" id="ARBA00023049"/>
    </source>
</evidence>
<keyword evidence="6" id="KW-0378">Hydrolase</keyword>
<dbReference type="Pfam" id="PF02163">
    <property type="entry name" value="Peptidase_M50"/>
    <property type="match status" value="1"/>
</dbReference>
<evidence type="ECO:0000256" key="4">
    <source>
        <dbReference type="ARBA" id="ARBA00022670"/>
    </source>
</evidence>
<dbReference type="RefSeq" id="WP_320483580.1">
    <property type="nucleotide sequence ID" value="NZ_JAXCMD010000010.1"/>
</dbReference>
<comment type="cofactor">
    <cofactor evidence="1">
        <name>Zn(2+)</name>
        <dbReference type="ChEBI" id="CHEBI:29105"/>
    </cofactor>
</comment>
<proteinExistence type="inferred from homology"/>
<evidence type="ECO:0000313" key="13">
    <source>
        <dbReference type="EMBL" id="MDY0854319.1"/>
    </source>
</evidence>
<comment type="similarity">
    <text evidence="3">Belongs to the peptidase M50B family.</text>
</comment>
<accession>A0AAW9GQ81</accession>
<keyword evidence="4 13" id="KW-0645">Protease</keyword>
<evidence type="ECO:0000256" key="6">
    <source>
        <dbReference type="ARBA" id="ARBA00022801"/>
    </source>
</evidence>
<feature type="transmembrane region" description="Helical" evidence="11">
    <location>
        <begin position="78"/>
        <end position="100"/>
    </location>
</feature>
<protein>
    <submittedName>
        <fullName evidence="13">Site-2 protease family protein</fullName>
    </submittedName>
</protein>
<feature type="transmembrane region" description="Helical" evidence="11">
    <location>
        <begin position="194"/>
        <end position="215"/>
    </location>
</feature>
<keyword evidence="10 11" id="KW-0472">Membrane</keyword>
<evidence type="ECO:0000259" key="12">
    <source>
        <dbReference type="Pfam" id="PF02163"/>
    </source>
</evidence>
<evidence type="ECO:0000256" key="1">
    <source>
        <dbReference type="ARBA" id="ARBA00001947"/>
    </source>
</evidence>
<evidence type="ECO:0000256" key="10">
    <source>
        <dbReference type="ARBA" id="ARBA00023136"/>
    </source>
</evidence>
<dbReference type="EMBL" id="JAXCMD010000010">
    <property type="protein sequence ID" value="MDY0854319.1"/>
    <property type="molecule type" value="Genomic_DNA"/>
</dbReference>
<evidence type="ECO:0000256" key="8">
    <source>
        <dbReference type="ARBA" id="ARBA00022989"/>
    </source>
</evidence>
<keyword evidence="5 11" id="KW-0812">Transmembrane</keyword>
<dbReference type="PANTHER" id="PTHR42837:SF2">
    <property type="entry name" value="MEMBRANE METALLOPROTEASE ARASP2, CHLOROPLASTIC-RELATED"/>
    <property type="match status" value="1"/>
</dbReference>
<sequence length="242" mass="27394">MKIVVLLIATIVHELGHVIGAKLVGIRIKEVGIGFGPTIFKFTQKNVTYKVSWIILGGYVIPEKHGENFYEYSTTSRVILTASGLIMSILVLPLLCMFIIHVMQGNLSNIFIDLEKMLNPFYSHPLQYVYHGIESFPTLIYSNDFLSGLACLAEISFFLGIINAIPIPPLDGGSLLLEIIEKVYPNARINQTRWISIGYLIIFLCISMPVLIVLVQRIKETFPIFIIGTFLVFYIVKRWRVL</sequence>
<evidence type="ECO:0000256" key="11">
    <source>
        <dbReference type="SAM" id="Phobius"/>
    </source>
</evidence>
<comment type="caution">
    <text evidence="13">The sequence shown here is derived from an EMBL/GenBank/DDBJ whole genome shotgun (WGS) entry which is preliminary data.</text>
</comment>
<keyword evidence="9" id="KW-0482">Metalloprotease</keyword>
<name>A0AAW9GQ81_BACTU</name>
<comment type="subcellular location">
    <subcellularLocation>
        <location evidence="2">Membrane</location>
        <topology evidence="2">Multi-pass membrane protein</topology>
    </subcellularLocation>
</comment>
<feature type="domain" description="Peptidase M50" evidence="12">
    <location>
        <begin position="3"/>
        <end position="204"/>
    </location>
</feature>
<reference evidence="13" key="1">
    <citation type="submission" date="2023-11" db="EMBL/GenBank/DDBJ databases">
        <title>Genome Sequence of Bacillus thuringiensis stain BLB 30AF.</title>
        <authorList>
            <person name="Farhat A."/>
        </authorList>
    </citation>
    <scope>NUCLEOTIDE SEQUENCE</scope>
    <source>
        <strain evidence="13">BLB30AF</strain>
    </source>
</reference>
<evidence type="ECO:0000256" key="3">
    <source>
        <dbReference type="ARBA" id="ARBA00007931"/>
    </source>
</evidence>